<dbReference type="Proteomes" id="UP000204179">
    <property type="component" value="Segment"/>
</dbReference>
<dbReference type="GeneID" id="26518663"/>
<evidence type="ECO:0000313" key="2">
    <source>
        <dbReference type="Proteomes" id="UP000204179"/>
    </source>
</evidence>
<organism evidence="1 2">
    <name type="scientific">Klebsiella phage JD18</name>
    <dbReference type="NCBI Taxonomy" id="1698360"/>
    <lineage>
        <taxon>Viruses</taxon>
        <taxon>Duplodnaviria</taxon>
        <taxon>Heunggongvirae</taxon>
        <taxon>Uroviricota</taxon>
        <taxon>Caudoviricetes</taxon>
        <taxon>Pantevenvirales</taxon>
        <taxon>Straboviridae</taxon>
        <taxon>Tevenvirinae</taxon>
        <taxon>Jiaodavirus</taxon>
        <taxon>Jiaodavirus jd18</taxon>
    </lineage>
</organism>
<accession>A0A0K1Y557</accession>
<gene>
    <name evidence="1" type="ORF">JD18_248</name>
</gene>
<proteinExistence type="predicted"/>
<dbReference type="RefSeq" id="YP_009190829.1">
    <property type="nucleotide sequence ID" value="NC_028686.1"/>
</dbReference>
<name>A0A0K1Y557_9CAUD</name>
<dbReference type="EMBL" id="KT239446">
    <property type="protein sequence ID" value="AKY02119.1"/>
    <property type="molecule type" value="Genomic_DNA"/>
</dbReference>
<dbReference type="KEGG" id="vg:26518663"/>
<reference evidence="1 2" key="1">
    <citation type="submission" date="2015-07" db="EMBL/GenBank/DDBJ databases">
        <title>Isolation and characterization of JD18-a novel lytic bacteriophage for Klebsiella pneumoniae.</title>
        <authorList>
            <person name="Fan J."/>
            <person name="Zhang X."/>
            <person name="Guo X."/>
            <person name="He P."/>
            <person name="Zhang Y."/>
        </authorList>
    </citation>
    <scope>NUCLEOTIDE SEQUENCE [LARGE SCALE GENOMIC DNA]</scope>
</reference>
<sequence length="100" mass="11767">MISTLKNNITLLKIQRKSLQRSLEMMDDNWGTYTNEAGFKMADSKFMKTLMDKEYICPFSHPFNGGAKPFLAEMYKVMTEEMIKDIDYYIKELECKEDKA</sequence>
<protein>
    <recommendedName>
        <fullName evidence="3">Anti-restriction nuclease</fullName>
    </recommendedName>
</protein>
<evidence type="ECO:0008006" key="3">
    <source>
        <dbReference type="Google" id="ProtNLM"/>
    </source>
</evidence>
<keyword evidence="2" id="KW-1185">Reference proteome</keyword>
<evidence type="ECO:0000313" key="1">
    <source>
        <dbReference type="EMBL" id="AKY02119.1"/>
    </source>
</evidence>